<sequence length="75" mass="8356">MSNTSDRDRLLERLNAILTALKKIPRRFASISEPNDFLSSEEGGDRMDAICMILLAVGEACKVIDRQTNGQLFAQ</sequence>
<reference evidence="1 2" key="1">
    <citation type="submission" date="2023-01" db="EMBL/GenBank/DDBJ databases">
        <title>Novel diversity within Roseofilum (Cyanobacteria; Desertifilaceae) from marine benthic mats with descriptions of four novel species.</title>
        <authorList>
            <person name="Wang Y."/>
            <person name="Berthold D.E."/>
            <person name="Hu J."/>
            <person name="Lefler F.W."/>
            <person name="Laughinghouse H.D. IV."/>
        </authorList>
    </citation>
    <scope>NUCLEOTIDE SEQUENCE [LARGE SCALE GENOMIC DNA]</scope>
    <source>
        <strain evidence="1 2">BLCC-M154</strain>
    </source>
</reference>
<proteinExistence type="predicted"/>
<accession>A0ABT7AST6</accession>
<keyword evidence="2" id="KW-1185">Reference proteome</keyword>
<dbReference type="EMBL" id="JAQOSP010000075">
    <property type="protein sequence ID" value="MDJ1169961.1"/>
    <property type="molecule type" value="Genomic_DNA"/>
</dbReference>
<comment type="caution">
    <text evidence="1">The sequence shown here is derived from an EMBL/GenBank/DDBJ whole genome shotgun (WGS) entry which is preliminary data.</text>
</comment>
<evidence type="ECO:0000313" key="1">
    <source>
        <dbReference type="EMBL" id="MDJ1169961.1"/>
    </source>
</evidence>
<name>A0ABT7AST6_9CYAN</name>
<evidence type="ECO:0000313" key="2">
    <source>
        <dbReference type="Proteomes" id="UP001235303"/>
    </source>
</evidence>
<gene>
    <name evidence="1" type="ORF">PMG71_11035</name>
</gene>
<protein>
    <submittedName>
        <fullName evidence="1">Uncharacterized protein</fullName>
    </submittedName>
</protein>
<dbReference type="RefSeq" id="WP_283753719.1">
    <property type="nucleotide sequence ID" value="NZ_JAQOSP010000075.1"/>
</dbReference>
<dbReference type="Proteomes" id="UP001235303">
    <property type="component" value="Unassembled WGS sequence"/>
</dbReference>
<organism evidence="1 2">
    <name type="scientific">Roseofilum acuticapitatum BLCC-M154</name>
    <dbReference type="NCBI Taxonomy" id="3022444"/>
    <lineage>
        <taxon>Bacteria</taxon>
        <taxon>Bacillati</taxon>
        <taxon>Cyanobacteriota</taxon>
        <taxon>Cyanophyceae</taxon>
        <taxon>Desertifilales</taxon>
        <taxon>Desertifilaceae</taxon>
        <taxon>Roseofilum</taxon>
        <taxon>Roseofilum acuticapitatum</taxon>
    </lineage>
</organism>